<protein>
    <recommendedName>
        <fullName evidence="3">Aldehyde dehydrogenase</fullName>
    </recommendedName>
</protein>
<evidence type="ECO:0000256" key="5">
    <source>
        <dbReference type="PROSITE-ProRule" id="PRU10007"/>
    </source>
</evidence>
<evidence type="ECO:0000256" key="2">
    <source>
        <dbReference type="ARBA" id="ARBA00023002"/>
    </source>
</evidence>
<organism evidence="8 9">
    <name type="scientific">Massilia cavernae</name>
    <dbReference type="NCBI Taxonomy" id="2320864"/>
    <lineage>
        <taxon>Bacteria</taxon>
        <taxon>Pseudomonadati</taxon>
        <taxon>Pseudomonadota</taxon>
        <taxon>Betaproteobacteria</taxon>
        <taxon>Burkholderiales</taxon>
        <taxon>Oxalobacteraceae</taxon>
        <taxon>Telluria group</taxon>
        <taxon>Massilia</taxon>
    </lineage>
</organism>
<dbReference type="InterPro" id="IPR015590">
    <property type="entry name" value="Aldehyde_DH_dom"/>
</dbReference>
<evidence type="ECO:0000256" key="4">
    <source>
        <dbReference type="PIRSR" id="PIRSR036492-1"/>
    </source>
</evidence>
<evidence type="ECO:0000256" key="1">
    <source>
        <dbReference type="ARBA" id="ARBA00009986"/>
    </source>
</evidence>
<dbReference type="Proteomes" id="UP000284006">
    <property type="component" value="Unassembled WGS sequence"/>
</dbReference>
<feature type="domain" description="Aldehyde dehydrogenase" evidence="7">
    <location>
        <begin position="18"/>
        <end position="463"/>
    </location>
</feature>
<dbReference type="InterPro" id="IPR016161">
    <property type="entry name" value="Ald_DH/histidinol_DH"/>
</dbReference>
<evidence type="ECO:0000313" key="9">
    <source>
        <dbReference type="Proteomes" id="UP000284006"/>
    </source>
</evidence>
<dbReference type="InterPro" id="IPR016163">
    <property type="entry name" value="Ald_DH_C"/>
</dbReference>
<dbReference type="Gene3D" id="3.40.605.10">
    <property type="entry name" value="Aldehyde Dehydrogenase, Chain A, domain 1"/>
    <property type="match status" value="1"/>
</dbReference>
<dbReference type="Pfam" id="PF00171">
    <property type="entry name" value="Aldedh"/>
    <property type="match status" value="1"/>
</dbReference>
<dbReference type="InterPro" id="IPR044086">
    <property type="entry name" value="LUC3-like"/>
</dbReference>
<dbReference type="PANTHER" id="PTHR11699">
    <property type="entry name" value="ALDEHYDE DEHYDROGENASE-RELATED"/>
    <property type="match status" value="1"/>
</dbReference>
<keyword evidence="9" id="KW-1185">Reference proteome</keyword>
<dbReference type="GO" id="GO:0016620">
    <property type="term" value="F:oxidoreductase activity, acting on the aldehyde or oxo group of donors, NAD or NADP as acceptor"/>
    <property type="evidence" value="ECO:0007669"/>
    <property type="project" value="InterPro"/>
</dbReference>
<evidence type="ECO:0000259" key="7">
    <source>
        <dbReference type="Pfam" id="PF00171"/>
    </source>
</evidence>
<accession>A0A418Y782</accession>
<dbReference type="EMBL" id="QYUP01000031">
    <property type="protein sequence ID" value="RJG24714.1"/>
    <property type="molecule type" value="Genomic_DNA"/>
</dbReference>
<name>A0A418Y782_9BURK</name>
<dbReference type="InterPro" id="IPR029510">
    <property type="entry name" value="Ald_DH_CS_GLU"/>
</dbReference>
<dbReference type="CDD" id="cd07106">
    <property type="entry name" value="ALDH_AldA-AAD23400"/>
    <property type="match status" value="1"/>
</dbReference>
<dbReference type="AlphaFoldDB" id="A0A418Y782"/>
<dbReference type="FunFam" id="3.40.605.10:FF:000007">
    <property type="entry name" value="NAD/NADP-dependent betaine aldehyde dehydrogenase"/>
    <property type="match status" value="1"/>
</dbReference>
<proteinExistence type="inferred from homology"/>
<evidence type="ECO:0000256" key="3">
    <source>
        <dbReference type="PIRNR" id="PIRNR036492"/>
    </source>
</evidence>
<feature type="active site" evidence="4">
    <location>
        <position position="276"/>
    </location>
</feature>
<dbReference type="SUPFAM" id="SSF53720">
    <property type="entry name" value="ALDH-like"/>
    <property type="match status" value="1"/>
</dbReference>
<gene>
    <name evidence="8" type="ORF">D3872_03340</name>
</gene>
<keyword evidence="2 3" id="KW-0560">Oxidoreductase</keyword>
<reference evidence="8 9" key="1">
    <citation type="submission" date="2018-09" db="EMBL/GenBank/DDBJ databases">
        <authorList>
            <person name="Zhu H."/>
        </authorList>
    </citation>
    <scope>NUCLEOTIDE SEQUENCE [LARGE SCALE GENOMIC DNA]</scope>
    <source>
        <strain evidence="8 9">K1S02-61</strain>
    </source>
</reference>
<dbReference type="InterPro" id="IPR016162">
    <property type="entry name" value="Ald_DH_N"/>
</dbReference>
<dbReference type="PROSITE" id="PS00687">
    <property type="entry name" value="ALDEHYDE_DEHYDR_GLU"/>
    <property type="match status" value="1"/>
</dbReference>
<dbReference type="OrthoDB" id="6187633at2"/>
<evidence type="ECO:0000256" key="6">
    <source>
        <dbReference type="RuleBase" id="RU003345"/>
    </source>
</evidence>
<feature type="active site" evidence="4 5">
    <location>
        <position position="242"/>
    </location>
</feature>
<evidence type="ECO:0000313" key="8">
    <source>
        <dbReference type="EMBL" id="RJG24714.1"/>
    </source>
</evidence>
<sequence length="471" mass="50483">MEKAYKLLINGRLVDGAATMPVINPATGEPFVDAPRADIGQLNEAVAAAKSAFPEWSKRPITERRELLIALSNALEERVPEFAALLTREQGKPLAQATMECMGCVFVIRGMASFDLSPKVLREDESMRAIEYRSPLGVVAAITPWNFPLILLINKVAPALLAGNTLVIKPAPTTPLTTLLLGEIFASLFPRGVINVIADQNDLGAALTHHPDIAKIAFTGSTATGRKVMSAAAGTIKRVTLELGGNDAALVLEDADLQETARKVFDGAMLNAGQICIAIKRVYVHESMYDAFCDELARLANDLVVGDGSELATQLGPIQNKAQYEKLQQLLDDARENGTVIAGGNVLSRPGYFIAPTIVRDVDDDALIVREEQFGPILPVLKYTDINGAIERINNSEYGLGGTVWGRDVSKAASIAERVNSGTVWVNKHMDIAADLPFRGAKQSGLGAELGLAGLEEYTQARVINVALTGC</sequence>
<comment type="caution">
    <text evidence="8">The sequence shown here is derived from an EMBL/GenBank/DDBJ whole genome shotgun (WGS) entry which is preliminary data.</text>
</comment>
<dbReference type="RefSeq" id="WP_119809476.1">
    <property type="nucleotide sequence ID" value="NZ_QYUP01000031.1"/>
</dbReference>
<comment type="similarity">
    <text evidence="1 3 6">Belongs to the aldehyde dehydrogenase family.</text>
</comment>
<dbReference type="InterPro" id="IPR012394">
    <property type="entry name" value="Aldehyde_DH_NAD(P)"/>
</dbReference>
<dbReference type="Gene3D" id="3.40.309.10">
    <property type="entry name" value="Aldehyde Dehydrogenase, Chain A, domain 2"/>
    <property type="match status" value="1"/>
</dbReference>
<dbReference type="GO" id="GO:0006081">
    <property type="term" value="P:aldehyde metabolic process"/>
    <property type="evidence" value="ECO:0007669"/>
    <property type="project" value="InterPro"/>
</dbReference>
<dbReference type="PIRSF" id="PIRSF036492">
    <property type="entry name" value="ALDH"/>
    <property type="match status" value="1"/>
</dbReference>
<dbReference type="FunFam" id="3.40.309.10:FF:000009">
    <property type="entry name" value="Aldehyde dehydrogenase A"/>
    <property type="match status" value="1"/>
</dbReference>